<evidence type="ECO:0000313" key="2">
    <source>
        <dbReference type="Proteomes" id="UP001230649"/>
    </source>
</evidence>
<gene>
    <name evidence="1" type="ORF">QFC20_007091</name>
</gene>
<sequence length="208" mass="23191">MRMIRNTKVPPSRSIKTTKKGSLLTAVTAFGEPEVRPKVASSHRKTYHPEDHAEGLFKLRLRYALKDYLQAEGLVPLDINIKPGEAGLKENRPIALEDDDQPRAGPSTSRTAGAGTVEAVKVKADETRPGEDEDALIARRIAEAQAELEASQQRQRMSLAARQPRPRPDNEEDDKENIMRGMPDGMNKKLKVAKEVDNRIVDLTFDDD</sequence>
<reference evidence="1" key="1">
    <citation type="submission" date="2023-04" db="EMBL/GenBank/DDBJ databases">
        <title>Draft Genome sequencing of Naganishia species isolated from polar environments using Oxford Nanopore Technology.</title>
        <authorList>
            <person name="Leo P."/>
            <person name="Venkateswaran K."/>
        </authorList>
    </citation>
    <scope>NUCLEOTIDE SEQUENCE</scope>
    <source>
        <strain evidence="1">MNA-CCFEE 5262</strain>
    </source>
</reference>
<dbReference type="EMBL" id="JASBWS010000151">
    <property type="protein sequence ID" value="KAJ9093632.1"/>
    <property type="molecule type" value="Genomic_DNA"/>
</dbReference>
<proteinExistence type="predicted"/>
<accession>A0ACC2V4V4</accession>
<evidence type="ECO:0000313" key="1">
    <source>
        <dbReference type="EMBL" id="KAJ9093632.1"/>
    </source>
</evidence>
<name>A0ACC2V4V4_9TREE</name>
<organism evidence="1 2">
    <name type="scientific">Naganishia adeliensis</name>
    <dbReference type="NCBI Taxonomy" id="92952"/>
    <lineage>
        <taxon>Eukaryota</taxon>
        <taxon>Fungi</taxon>
        <taxon>Dikarya</taxon>
        <taxon>Basidiomycota</taxon>
        <taxon>Agaricomycotina</taxon>
        <taxon>Tremellomycetes</taxon>
        <taxon>Filobasidiales</taxon>
        <taxon>Filobasidiaceae</taxon>
        <taxon>Naganishia</taxon>
    </lineage>
</organism>
<protein>
    <submittedName>
        <fullName evidence="1">Uncharacterized protein</fullName>
    </submittedName>
</protein>
<keyword evidence="2" id="KW-1185">Reference proteome</keyword>
<dbReference type="Proteomes" id="UP001230649">
    <property type="component" value="Unassembled WGS sequence"/>
</dbReference>
<comment type="caution">
    <text evidence="1">The sequence shown here is derived from an EMBL/GenBank/DDBJ whole genome shotgun (WGS) entry which is preliminary data.</text>
</comment>